<dbReference type="AlphaFoldDB" id="A0AA43QVE5"/>
<feature type="compositionally biased region" description="Acidic residues" evidence="7">
    <location>
        <begin position="314"/>
        <end position="326"/>
    </location>
</feature>
<dbReference type="PANTHER" id="PTHR12628:SF10">
    <property type="entry name" value="HOMEOBOX DOMAIN-CONTAINING PROTEIN"/>
    <property type="match status" value="1"/>
</dbReference>
<feature type="compositionally biased region" description="Polar residues" evidence="7">
    <location>
        <begin position="103"/>
        <end position="122"/>
    </location>
</feature>
<evidence type="ECO:0000256" key="6">
    <source>
        <dbReference type="PROSITE-ProRule" id="PRU00146"/>
    </source>
</evidence>
<dbReference type="Gene3D" id="3.30.40.10">
    <property type="entry name" value="Zinc/RING finger domain, C3HC4 (zinc finger)"/>
    <property type="match status" value="1"/>
</dbReference>
<dbReference type="Proteomes" id="UP001161017">
    <property type="component" value="Unassembled WGS sequence"/>
</dbReference>
<dbReference type="EMBL" id="JAPUFD010000018">
    <property type="protein sequence ID" value="MDI1492304.1"/>
    <property type="molecule type" value="Genomic_DNA"/>
</dbReference>
<keyword evidence="10" id="KW-1185">Reference proteome</keyword>
<keyword evidence="3 6" id="KW-0863">Zinc-finger</keyword>
<name>A0AA43QVE5_9LECA</name>
<evidence type="ECO:0000259" key="8">
    <source>
        <dbReference type="PROSITE" id="PS50016"/>
    </source>
</evidence>
<protein>
    <recommendedName>
        <fullName evidence="8">PHD-type domain-containing protein</fullName>
    </recommendedName>
</protein>
<keyword evidence="5" id="KW-0539">Nucleus</keyword>
<feature type="region of interest" description="Disordered" evidence="7">
    <location>
        <begin position="1"/>
        <end position="85"/>
    </location>
</feature>
<feature type="compositionally biased region" description="Low complexity" evidence="7">
    <location>
        <begin position="221"/>
        <end position="253"/>
    </location>
</feature>
<dbReference type="PROSITE" id="PS01359">
    <property type="entry name" value="ZF_PHD_1"/>
    <property type="match status" value="1"/>
</dbReference>
<accession>A0AA43QVE5</accession>
<dbReference type="GO" id="GO:0008270">
    <property type="term" value="F:zinc ion binding"/>
    <property type="evidence" value="ECO:0007669"/>
    <property type="project" value="UniProtKB-KW"/>
</dbReference>
<dbReference type="SMART" id="SM00249">
    <property type="entry name" value="PHD"/>
    <property type="match status" value="1"/>
</dbReference>
<dbReference type="Pfam" id="PF00628">
    <property type="entry name" value="PHD"/>
    <property type="match status" value="1"/>
</dbReference>
<dbReference type="InterPro" id="IPR019787">
    <property type="entry name" value="Znf_PHD-finger"/>
</dbReference>
<feature type="compositionally biased region" description="Low complexity" evidence="7">
    <location>
        <begin position="186"/>
        <end position="211"/>
    </location>
</feature>
<evidence type="ECO:0000313" key="10">
    <source>
        <dbReference type="Proteomes" id="UP001161017"/>
    </source>
</evidence>
<dbReference type="InterPro" id="IPR013083">
    <property type="entry name" value="Znf_RING/FYVE/PHD"/>
</dbReference>
<feature type="region of interest" description="Disordered" evidence="7">
    <location>
        <begin position="103"/>
        <end position="285"/>
    </location>
</feature>
<dbReference type="InterPro" id="IPR001965">
    <property type="entry name" value="Znf_PHD"/>
</dbReference>
<dbReference type="GO" id="GO:0045814">
    <property type="term" value="P:negative regulation of gene expression, epigenetic"/>
    <property type="evidence" value="ECO:0007669"/>
    <property type="project" value="TreeGrafter"/>
</dbReference>
<comment type="subcellular location">
    <subcellularLocation>
        <location evidence="1">Nucleus</location>
    </subcellularLocation>
</comment>
<feature type="domain" description="PHD-type" evidence="8">
    <location>
        <begin position="427"/>
        <end position="483"/>
    </location>
</feature>
<keyword evidence="2" id="KW-0479">Metal-binding</keyword>
<feature type="region of interest" description="Disordered" evidence="7">
    <location>
        <begin position="314"/>
        <end position="406"/>
    </location>
</feature>
<dbReference type="InterPro" id="IPR019786">
    <property type="entry name" value="Zinc_finger_PHD-type_CS"/>
</dbReference>
<organism evidence="9 10">
    <name type="scientific">Ramalina farinacea</name>
    <dbReference type="NCBI Taxonomy" id="258253"/>
    <lineage>
        <taxon>Eukaryota</taxon>
        <taxon>Fungi</taxon>
        <taxon>Dikarya</taxon>
        <taxon>Ascomycota</taxon>
        <taxon>Pezizomycotina</taxon>
        <taxon>Lecanoromycetes</taxon>
        <taxon>OSLEUM clade</taxon>
        <taxon>Lecanoromycetidae</taxon>
        <taxon>Lecanorales</taxon>
        <taxon>Lecanorineae</taxon>
        <taxon>Ramalinaceae</taxon>
        <taxon>Ramalina</taxon>
    </lineage>
</organism>
<dbReference type="CDD" id="cd15502">
    <property type="entry name" value="PHD_Phf1p_Phf2p_like"/>
    <property type="match status" value="1"/>
</dbReference>
<feature type="compositionally biased region" description="Low complexity" evidence="7">
    <location>
        <begin position="367"/>
        <end position="393"/>
    </location>
</feature>
<evidence type="ECO:0000256" key="2">
    <source>
        <dbReference type="ARBA" id="ARBA00022723"/>
    </source>
</evidence>
<dbReference type="PANTHER" id="PTHR12628">
    <property type="entry name" value="POLYCOMB-LIKE TRANSCRIPTION FACTOR"/>
    <property type="match status" value="1"/>
</dbReference>
<dbReference type="InterPro" id="IPR011011">
    <property type="entry name" value="Znf_FYVE_PHD"/>
</dbReference>
<dbReference type="GO" id="GO:0003682">
    <property type="term" value="F:chromatin binding"/>
    <property type="evidence" value="ECO:0007669"/>
    <property type="project" value="TreeGrafter"/>
</dbReference>
<feature type="compositionally biased region" description="Polar residues" evidence="7">
    <location>
        <begin position="46"/>
        <end position="67"/>
    </location>
</feature>
<proteinExistence type="predicted"/>
<dbReference type="PROSITE" id="PS50016">
    <property type="entry name" value="ZF_PHD_2"/>
    <property type="match status" value="1"/>
</dbReference>
<gene>
    <name evidence="9" type="ORF">OHK93_003517</name>
</gene>
<evidence type="ECO:0000313" key="9">
    <source>
        <dbReference type="EMBL" id="MDI1492304.1"/>
    </source>
</evidence>
<reference evidence="9" key="1">
    <citation type="journal article" date="2023" name="Genome Biol. Evol.">
        <title>First Whole Genome Sequence and Flow Cytometry Genome Size Data for the Lichen-Forming Fungus Ramalina farinacea (Ascomycota).</title>
        <authorList>
            <person name="Llewellyn T."/>
            <person name="Mian S."/>
            <person name="Hill R."/>
            <person name="Leitch I.J."/>
            <person name="Gaya E."/>
        </authorList>
    </citation>
    <scope>NUCLEOTIDE SEQUENCE</scope>
    <source>
        <strain evidence="9">LIQ254RAFAR</strain>
    </source>
</reference>
<dbReference type="SUPFAM" id="SSF57903">
    <property type="entry name" value="FYVE/PHD zinc finger"/>
    <property type="match status" value="1"/>
</dbReference>
<feature type="compositionally biased region" description="Low complexity" evidence="7">
    <location>
        <begin position="123"/>
        <end position="167"/>
    </location>
</feature>
<dbReference type="GO" id="GO:0003677">
    <property type="term" value="F:DNA binding"/>
    <property type="evidence" value="ECO:0007669"/>
    <property type="project" value="TreeGrafter"/>
</dbReference>
<keyword evidence="4" id="KW-0862">Zinc</keyword>
<evidence type="ECO:0000256" key="5">
    <source>
        <dbReference type="ARBA" id="ARBA00023242"/>
    </source>
</evidence>
<feature type="compositionally biased region" description="Gly residues" evidence="7">
    <location>
        <begin position="349"/>
        <end position="362"/>
    </location>
</feature>
<evidence type="ECO:0000256" key="1">
    <source>
        <dbReference type="ARBA" id="ARBA00004123"/>
    </source>
</evidence>
<evidence type="ECO:0000256" key="7">
    <source>
        <dbReference type="SAM" id="MobiDB-lite"/>
    </source>
</evidence>
<comment type="caution">
    <text evidence="9">The sequence shown here is derived from an EMBL/GenBank/DDBJ whole genome shotgun (WGS) entry which is preliminary data.</text>
</comment>
<sequence length="695" mass="72266">MELMNDFLGINGNSTEETPRHPNLSRPSEAPQRTNATTEPPYWNNPYHSNATESQQTPANQITSSQFGVLELRNANPAPPASQAQNNPFWEAARSAVLNTVTTSQDLNPDTSKPTPTQSDGATPTQQPDDQTPTQTSMATPRGRGSSSRSRGSIRSGRRGISSSIRRPTIKIEPASEDSVPTLDNPATTIATDTPTPLTAAPATTTTTTTTISRGDRPRGSRAGNSAARAGRPVNRGGRPRGSRAGVSSASRVGVKRKRRRNLTDDEDDEGSDVSEKMALPMLSSSGRRITQTGQFGGMLGNGVGGGVIDLDAEEEEEEEEGEGGEDGARPNGVGAGVVGNHAPMAVRGGPGSRGGRGGRGGSYHHAALAAAAAAQGGNHATTTPTTTTDSGSAAGGGSSRGPKRKRLSLLGHHASSTGTKDSSALAAVCKNCGRGHSPSSNQIVFCDTCNTPWHQYCHDRPITPSVIIHEDKEWHCADCELLASITQITRGRISGAEMARLGGGGGTRTLKWKRDYLMGQGKEVLVGLLLGAELQSISRAPVDASPLAVGEDEDDAAAAAALLPPPAAASGGLRLFDPASTFATPAAVATVAATVNAIPHLESQAAEAQPVVLPVVAAEDDDTYEEPLPYPRTGNGLVLPAEEEDFDVLVDEGVGGPTFSHSWQEGGSGGGCLRIRGLLLLVLGMQQQQQSFQI</sequence>
<dbReference type="GO" id="GO:0005634">
    <property type="term" value="C:nucleus"/>
    <property type="evidence" value="ECO:0007669"/>
    <property type="project" value="UniProtKB-SubCell"/>
</dbReference>
<evidence type="ECO:0000256" key="3">
    <source>
        <dbReference type="ARBA" id="ARBA00022771"/>
    </source>
</evidence>
<evidence type="ECO:0000256" key="4">
    <source>
        <dbReference type="ARBA" id="ARBA00022833"/>
    </source>
</evidence>